<dbReference type="EMBL" id="MT142321">
    <property type="protein sequence ID" value="QJA78144.1"/>
    <property type="molecule type" value="Genomic_DNA"/>
</dbReference>
<evidence type="ECO:0000313" key="1">
    <source>
        <dbReference type="EMBL" id="QJA78144.1"/>
    </source>
</evidence>
<dbReference type="AlphaFoldDB" id="A0A6M3K8T0"/>
<organism evidence="1">
    <name type="scientific">viral metagenome</name>
    <dbReference type="NCBI Taxonomy" id="1070528"/>
    <lineage>
        <taxon>unclassified sequences</taxon>
        <taxon>metagenomes</taxon>
        <taxon>organismal metagenomes</taxon>
    </lineage>
</organism>
<reference evidence="1" key="1">
    <citation type="submission" date="2020-03" db="EMBL/GenBank/DDBJ databases">
        <title>The deep terrestrial virosphere.</title>
        <authorList>
            <person name="Holmfeldt K."/>
            <person name="Nilsson E."/>
            <person name="Simone D."/>
            <person name="Lopez-Fernandez M."/>
            <person name="Wu X."/>
            <person name="de Brujin I."/>
            <person name="Lundin D."/>
            <person name="Andersson A."/>
            <person name="Bertilsson S."/>
            <person name="Dopson M."/>
        </authorList>
    </citation>
    <scope>NUCLEOTIDE SEQUENCE</scope>
    <source>
        <strain evidence="1">MM415A01130</strain>
    </source>
</reference>
<proteinExistence type="predicted"/>
<gene>
    <name evidence="1" type="ORF">MM415A01130_0036</name>
</gene>
<sequence>MDINRIKRILKEHGEMLLGLSLRLSETGQKLEEYEAKAVRQVVATRAEEELDYVILKYVRNGEIDQTLLNDLFPYITSNM</sequence>
<name>A0A6M3K8T0_9ZZZZ</name>
<protein>
    <submittedName>
        <fullName evidence="1">Uncharacterized protein</fullName>
    </submittedName>
</protein>
<accession>A0A6M3K8T0</accession>